<gene>
    <name evidence="1" type="ordered locus">MTR_2g050100</name>
</gene>
<dbReference type="Proteomes" id="UP000002051">
    <property type="component" value="Chromosome 2"/>
</dbReference>
<dbReference type="AlphaFoldDB" id="A0A072VIG7"/>
<name>A0A072VIG7_MEDTR</name>
<reference evidence="1 3" key="1">
    <citation type="journal article" date="2011" name="Nature">
        <title>The Medicago genome provides insight into the evolution of rhizobial symbioses.</title>
        <authorList>
            <person name="Young N.D."/>
            <person name="Debelle F."/>
            <person name="Oldroyd G.E."/>
            <person name="Geurts R."/>
            <person name="Cannon S.B."/>
            <person name="Udvardi M.K."/>
            <person name="Benedito V.A."/>
            <person name="Mayer K.F."/>
            <person name="Gouzy J."/>
            <person name="Schoof H."/>
            <person name="Van de Peer Y."/>
            <person name="Proost S."/>
            <person name="Cook D.R."/>
            <person name="Meyers B.C."/>
            <person name="Spannagl M."/>
            <person name="Cheung F."/>
            <person name="De Mita S."/>
            <person name="Krishnakumar V."/>
            <person name="Gundlach H."/>
            <person name="Zhou S."/>
            <person name="Mudge J."/>
            <person name="Bharti A.K."/>
            <person name="Murray J.D."/>
            <person name="Naoumkina M.A."/>
            <person name="Rosen B."/>
            <person name="Silverstein K.A."/>
            <person name="Tang H."/>
            <person name="Rombauts S."/>
            <person name="Zhao P.X."/>
            <person name="Zhou P."/>
            <person name="Barbe V."/>
            <person name="Bardou P."/>
            <person name="Bechner M."/>
            <person name="Bellec A."/>
            <person name="Berger A."/>
            <person name="Berges H."/>
            <person name="Bidwell S."/>
            <person name="Bisseling T."/>
            <person name="Choisne N."/>
            <person name="Couloux A."/>
            <person name="Denny R."/>
            <person name="Deshpande S."/>
            <person name="Dai X."/>
            <person name="Doyle J.J."/>
            <person name="Dudez A.M."/>
            <person name="Farmer A.D."/>
            <person name="Fouteau S."/>
            <person name="Franken C."/>
            <person name="Gibelin C."/>
            <person name="Gish J."/>
            <person name="Goldstein S."/>
            <person name="Gonzalez A.J."/>
            <person name="Green P.J."/>
            <person name="Hallab A."/>
            <person name="Hartog M."/>
            <person name="Hua A."/>
            <person name="Humphray S.J."/>
            <person name="Jeong D.H."/>
            <person name="Jing Y."/>
            <person name="Jocker A."/>
            <person name="Kenton S.M."/>
            <person name="Kim D.J."/>
            <person name="Klee K."/>
            <person name="Lai H."/>
            <person name="Lang C."/>
            <person name="Lin S."/>
            <person name="Macmil S.L."/>
            <person name="Magdelenat G."/>
            <person name="Matthews L."/>
            <person name="McCorrison J."/>
            <person name="Monaghan E.L."/>
            <person name="Mun J.H."/>
            <person name="Najar F.Z."/>
            <person name="Nicholson C."/>
            <person name="Noirot C."/>
            <person name="O'Bleness M."/>
            <person name="Paule C.R."/>
            <person name="Poulain J."/>
            <person name="Prion F."/>
            <person name="Qin B."/>
            <person name="Qu C."/>
            <person name="Retzel E.F."/>
            <person name="Riddle C."/>
            <person name="Sallet E."/>
            <person name="Samain S."/>
            <person name="Samson N."/>
            <person name="Sanders I."/>
            <person name="Saurat O."/>
            <person name="Scarpelli C."/>
            <person name="Schiex T."/>
            <person name="Segurens B."/>
            <person name="Severin A.J."/>
            <person name="Sherrier D.J."/>
            <person name="Shi R."/>
            <person name="Sims S."/>
            <person name="Singer S.R."/>
            <person name="Sinharoy S."/>
            <person name="Sterck L."/>
            <person name="Viollet A."/>
            <person name="Wang B.B."/>
            <person name="Wang K."/>
            <person name="Wang M."/>
            <person name="Wang X."/>
            <person name="Warfsmann J."/>
            <person name="Weissenbach J."/>
            <person name="White D.D."/>
            <person name="White J.D."/>
            <person name="Wiley G.B."/>
            <person name="Wincker P."/>
            <person name="Xing Y."/>
            <person name="Yang L."/>
            <person name="Yao Z."/>
            <person name="Ying F."/>
            <person name="Zhai J."/>
            <person name="Zhou L."/>
            <person name="Zuber A."/>
            <person name="Denarie J."/>
            <person name="Dixon R.A."/>
            <person name="May G.D."/>
            <person name="Schwartz D.C."/>
            <person name="Rogers J."/>
            <person name="Quetier F."/>
            <person name="Town C.D."/>
            <person name="Roe B.A."/>
        </authorList>
    </citation>
    <scope>NUCLEOTIDE SEQUENCE [LARGE SCALE GENOMIC DNA]</scope>
    <source>
        <strain evidence="1">A17</strain>
        <strain evidence="2 3">cv. Jemalong A17</strain>
    </source>
</reference>
<dbReference type="PANTHER" id="PTHR33067:SF9">
    <property type="entry name" value="RNA-DIRECTED DNA POLYMERASE"/>
    <property type="match status" value="1"/>
</dbReference>
<sequence>MPRLKVKPTRMKIGLANRKTTQPYRVVEDVQVKVKKLIFSSRLCDSRNGKLLIYSYTPGRPFIATARAIIDMDKQEIAICSGREFEIFRFPSMRRGKMILRG</sequence>
<proteinExistence type="predicted"/>
<evidence type="ECO:0000313" key="3">
    <source>
        <dbReference type="Proteomes" id="UP000002051"/>
    </source>
</evidence>
<organism evidence="1 3">
    <name type="scientific">Medicago truncatula</name>
    <name type="common">Barrel medic</name>
    <name type="synonym">Medicago tribuloides</name>
    <dbReference type="NCBI Taxonomy" id="3880"/>
    <lineage>
        <taxon>Eukaryota</taxon>
        <taxon>Viridiplantae</taxon>
        <taxon>Streptophyta</taxon>
        <taxon>Embryophyta</taxon>
        <taxon>Tracheophyta</taxon>
        <taxon>Spermatophyta</taxon>
        <taxon>Magnoliopsida</taxon>
        <taxon>eudicotyledons</taxon>
        <taxon>Gunneridae</taxon>
        <taxon>Pentapetalae</taxon>
        <taxon>rosids</taxon>
        <taxon>fabids</taxon>
        <taxon>Fabales</taxon>
        <taxon>Fabaceae</taxon>
        <taxon>Papilionoideae</taxon>
        <taxon>50 kb inversion clade</taxon>
        <taxon>NPAAA clade</taxon>
        <taxon>Hologalegina</taxon>
        <taxon>IRL clade</taxon>
        <taxon>Trifolieae</taxon>
        <taxon>Medicago</taxon>
    </lineage>
</organism>
<dbReference type="EnsemblPlants" id="KEH37930">
    <property type="protein sequence ID" value="KEH37930"/>
    <property type="gene ID" value="MTR_2g050100"/>
</dbReference>
<protein>
    <submittedName>
        <fullName evidence="1 2">Uncharacterized protein</fullName>
    </submittedName>
</protein>
<dbReference type="HOGENOM" id="CLU_2281586_0_0_1"/>
<dbReference type="PANTHER" id="PTHR33067">
    <property type="entry name" value="RNA-DIRECTED DNA POLYMERASE-RELATED"/>
    <property type="match status" value="1"/>
</dbReference>
<keyword evidence="3" id="KW-1185">Reference proteome</keyword>
<accession>A0A072VIG7</accession>
<evidence type="ECO:0000313" key="2">
    <source>
        <dbReference type="EnsemblPlants" id="KEH37930"/>
    </source>
</evidence>
<reference evidence="2" key="3">
    <citation type="submission" date="2015-04" db="UniProtKB">
        <authorList>
            <consortium name="EnsemblPlants"/>
        </authorList>
    </citation>
    <scope>IDENTIFICATION</scope>
    <source>
        <strain evidence="2">cv. Jemalong A17</strain>
    </source>
</reference>
<reference evidence="1 3" key="2">
    <citation type="journal article" date="2014" name="BMC Genomics">
        <title>An improved genome release (version Mt4.0) for the model legume Medicago truncatula.</title>
        <authorList>
            <person name="Tang H."/>
            <person name="Krishnakumar V."/>
            <person name="Bidwell S."/>
            <person name="Rosen B."/>
            <person name="Chan A."/>
            <person name="Zhou S."/>
            <person name="Gentzbittel L."/>
            <person name="Childs K.L."/>
            <person name="Yandell M."/>
            <person name="Gundlach H."/>
            <person name="Mayer K.F."/>
            <person name="Schwartz D.C."/>
            <person name="Town C.D."/>
        </authorList>
    </citation>
    <scope>GENOME REANNOTATION</scope>
    <source>
        <strain evidence="1">A17</strain>
        <strain evidence="2 3">cv. Jemalong A17</strain>
    </source>
</reference>
<evidence type="ECO:0000313" key="1">
    <source>
        <dbReference type="EMBL" id="KEH37930.1"/>
    </source>
</evidence>
<dbReference type="EMBL" id="CM001218">
    <property type="protein sequence ID" value="KEH37930.1"/>
    <property type="molecule type" value="Genomic_DNA"/>
</dbReference>